<dbReference type="GO" id="GO:0000287">
    <property type="term" value="F:magnesium ion binding"/>
    <property type="evidence" value="ECO:0007669"/>
    <property type="project" value="UniProtKB-UniRule"/>
</dbReference>
<dbReference type="PANTHER" id="PTHR24092">
    <property type="entry name" value="PROBABLE PHOSPHOLIPID-TRANSPORTING ATPASE"/>
    <property type="match status" value="1"/>
</dbReference>
<dbReference type="VEuPathDB" id="FungiDB:HGUI_02257"/>
<keyword evidence="10 22" id="KW-0460">Magnesium</keyword>
<feature type="binding site" evidence="21">
    <location>
        <position position="884"/>
    </location>
    <ligand>
        <name>ATP</name>
        <dbReference type="ChEBI" id="CHEBI:30616"/>
    </ligand>
</feature>
<dbReference type="GO" id="GO:0140351">
    <property type="term" value="F:glycosylceramide flippase activity"/>
    <property type="evidence" value="ECO:0007669"/>
    <property type="project" value="UniProtKB-ARBA"/>
</dbReference>
<evidence type="ECO:0000256" key="9">
    <source>
        <dbReference type="ARBA" id="ARBA00022840"/>
    </source>
</evidence>
<dbReference type="FunFam" id="3.40.50.1000:FF:000001">
    <property type="entry name" value="Phospholipid-transporting ATPase IC"/>
    <property type="match status" value="1"/>
</dbReference>
<dbReference type="Gene3D" id="3.40.1110.10">
    <property type="entry name" value="Calcium-transporting ATPase, cytoplasmic domain N"/>
    <property type="match status" value="2"/>
</dbReference>
<feature type="transmembrane region" description="Helical" evidence="23">
    <location>
        <begin position="593"/>
        <end position="617"/>
    </location>
</feature>
<dbReference type="SUPFAM" id="SSF81653">
    <property type="entry name" value="Calcium ATPase, transduction domain A"/>
    <property type="match status" value="1"/>
</dbReference>
<evidence type="ECO:0000256" key="8">
    <source>
        <dbReference type="ARBA" id="ARBA00022741"/>
    </source>
</evidence>
<feature type="binding site" evidence="21">
    <location>
        <position position="843"/>
    </location>
    <ligand>
        <name>ATP</name>
        <dbReference type="ChEBI" id="CHEBI:30616"/>
    </ligand>
</feature>
<comment type="catalytic activity">
    <reaction evidence="16">
        <text>a 1,2-diacyl-sn-glycero-3-phosphoethanolamine(out) + ATP + H2O = a 1,2-diacyl-sn-glycero-3-phosphoethanolamine(in) + ADP + phosphate + H(+)</text>
        <dbReference type="Rhea" id="RHEA:66132"/>
        <dbReference type="ChEBI" id="CHEBI:15377"/>
        <dbReference type="ChEBI" id="CHEBI:15378"/>
        <dbReference type="ChEBI" id="CHEBI:30616"/>
        <dbReference type="ChEBI" id="CHEBI:43474"/>
        <dbReference type="ChEBI" id="CHEBI:64612"/>
        <dbReference type="ChEBI" id="CHEBI:456216"/>
    </reaction>
    <physiologicalReaction direction="left-to-right" evidence="16">
        <dbReference type="Rhea" id="RHEA:66133"/>
    </physiologicalReaction>
</comment>
<dbReference type="SFLD" id="SFLDG00002">
    <property type="entry name" value="C1.7:_P-type_atpase_like"/>
    <property type="match status" value="1"/>
</dbReference>
<evidence type="ECO:0000256" key="7">
    <source>
        <dbReference type="ARBA" id="ARBA00022723"/>
    </source>
</evidence>
<evidence type="ECO:0000256" key="17">
    <source>
        <dbReference type="ARBA" id="ARBA00050913"/>
    </source>
</evidence>
<evidence type="ECO:0000256" key="24">
    <source>
        <dbReference type="SAM" id="MobiDB-lite"/>
    </source>
</evidence>
<dbReference type="GO" id="GO:0006897">
    <property type="term" value="P:endocytosis"/>
    <property type="evidence" value="ECO:0007669"/>
    <property type="project" value="UniProtKB-ARBA"/>
</dbReference>
<feature type="transmembrane region" description="Helical" evidence="23">
    <location>
        <begin position="1371"/>
        <end position="1392"/>
    </location>
</feature>
<feature type="transmembrane region" description="Helical" evidence="23">
    <location>
        <begin position="1223"/>
        <end position="1242"/>
    </location>
</feature>
<comment type="cofactor">
    <cofactor evidence="1 22">
        <name>Mg(2+)</name>
        <dbReference type="ChEBI" id="CHEBI:18420"/>
    </cofactor>
</comment>
<feature type="compositionally biased region" description="Polar residues" evidence="24">
    <location>
        <begin position="30"/>
        <end position="47"/>
    </location>
</feature>
<feature type="binding site" evidence="21">
    <location>
        <position position="1168"/>
    </location>
    <ligand>
        <name>ATP</name>
        <dbReference type="ChEBI" id="CHEBI:30616"/>
    </ligand>
</feature>
<dbReference type="OrthoDB" id="377733at2759"/>
<evidence type="ECO:0000256" key="14">
    <source>
        <dbReference type="ARBA" id="ARBA00023136"/>
    </source>
</evidence>
<evidence type="ECO:0000313" key="27">
    <source>
        <dbReference type="EMBL" id="SGZ40057.1"/>
    </source>
</evidence>
<comment type="catalytic activity">
    <reaction evidence="15 23">
        <text>ATP + H2O + phospholipidSide 1 = ADP + phosphate + phospholipidSide 2.</text>
        <dbReference type="EC" id="7.6.2.1"/>
    </reaction>
</comment>
<feature type="transmembrane region" description="Helical" evidence="23">
    <location>
        <begin position="257"/>
        <end position="274"/>
    </location>
</feature>
<keyword evidence="13" id="KW-0445">Lipid transport</keyword>
<feature type="domain" description="P-type ATPase C-terminal" evidence="26">
    <location>
        <begin position="1191"/>
        <end position="1441"/>
    </location>
</feature>
<dbReference type="PRINTS" id="PR00119">
    <property type="entry name" value="CATATPASE"/>
</dbReference>
<dbReference type="EMBL" id="FQNF01000038">
    <property type="protein sequence ID" value="SGZ40057.1"/>
    <property type="molecule type" value="Genomic_DNA"/>
</dbReference>
<keyword evidence="7 22" id="KW-0479">Metal-binding</keyword>
<evidence type="ECO:0000256" key="11">
    <source>
        <dbReference type="ARBA" id="ARBA00022967"/>
    </source>
</evidence>
<feature type="transmembrane region" description="Helical" evidence="23">
    <location>
        <begin position="637"/>
        <end position="661"/>
    </location>
</feature>
<evidence type="ECO:0000256" key="18">
    <source>
        <dbReference type="ARBA" id="ARBA00051303"/>
    </source>
</evidence>
<feature type="region of interest" description="Disordered" evidence="24">
    <location>
        <begin position="27"/>
        <end position="48"/>
    </location>
</feature>
<dbReference type="InterPro" id="IPR032631">
    <property type="entry name" value="P-type_ATPase_N"/>
</dbReference>
<evidence type="ECO:0000256" key="19">
    <source>
        <dbReference type="ARBA" id="ARBA00052223"/>
    </source>
</evidence>
<reference evidence="28" key="1">
    <citation type="submission" date="2016-11" db="EMBL/GenBank/DDBJ databases">
        <authorList>
            <person name="Guldener U."/>
        </authorList>
    </citation>
    <scope>NUCLEOTIDE SEQUENCE [LARGE SCALE GENOMIC DNA]</scope>
</reference>
<dbReference type="Pfam" id="PF13246">
    <property type="entry name" value="Cation_ATPase"/>
    <property type="match status" value="1"/>
</dbReference>
<dbReference type="NCBIfam" id="TIGR01494">
    <property type="entry name" value="ATPase_P-type"/>
    <property type="match status" value="2"/>
</dbReference>
<name>A0A1L0CNM1_9ASCO</name>
<evidence type="ECO:0000256" key="3">
    <source>
        <dbReference type="ARBA" id="ARBA00008109"/>
    </source>
</evidence>
<dbReference type="InterPro" id="IPR032630">
    <property type="entry name" value="P_typ_ATPase_c"/>
</dbReference>
<dbReference type="InterPro" id="IPR044492">
    <property type="entry name" value="P_typ_ATPase_HD_dom"/>
</dbReference>
<evidence type="ECO:0000256" key="13">
    <source>
        <dbReference type="ARBA" id="ARBA00023055"/>
    </source>
</evidence>
<feature type="binding site" evidence="21">
    <location>
        <position position="1139"/>
    </location>
    <ligand>
        <name>ATP</name>
        <dbReference type="ChEBI" id="CHEBI:30616"/>
    </ligand>
</feature>
<dbReference type="GO" id="GO:0016887">
    <property type="term" value="F:ATP hydrolysis activity"/>
    <property type="evidence" value="ECO:0007669"/>
    <property type="project" value="InterPro"/>
</dbReference>
<dbReference type="GO" id="GO:0099040">
    <property type="term" value="P:ceramide translocation"/>
    <property type="evidence" value="ECO:0007669"/>
    <property type="project" value="UniProtKB-ARBA"/>
</dbReference>
<feature type="transmembrane region" description="Helical" evidence="23">
    <location>
        <begin position="1254"/>
        <end position="1275"/>
    </location>
</feature>
<dbReference type="InterPro" id="IPR001757">
    <property type="entry name" value="P_typ_ATPase"/>
</dbReference>
<organism evidence="27 28">
    <name type="scientific">Hanseniaspora guilliermondii</name>
    <dbReference type="NCBI Taxonomy" id="56406"/>
    <lineage>
        <taxon>Eukaryota</taxon>
        <taxon>Fungi</taxon>
        <taxon>Dikarya</taxon>
        <taxon>Ascomycota</taxon>
        <taxon>Saccharomycotina</taxon>
        <taxon>Saccharomycetes</taxon>
        <taxon>Saccharomycodales</taxon>
        <taxon>Saccharomycodaceae</taxon>
        <taxon>Hanseniaspora</taxon>
    </lineage>
</organism>
<dbReference type="SFLD" id="SFLDS00003">
    <property type="entry name" value="Haloacid_Dehalogenase"/>
    <property type="match status" value="1"/>
</dbReference>
<feature type="region of interest" description="Disordered" evidence="24">
    <location>
        <begin position="153"/>
        <end position="175"/>
    </location>
</feature>
<dbReference type="FunFam" id="3.40.1110.10:FF:000048">
    <property type="entry name" value="Phospholipid-transporting ATPase"/>
    <property type="match status" value="1"/>
</dbReference>
<dbReference type="CDD" id="cd02073">
    <property type="entry name" value="P-type_ATPase_APLT_Dnf-like"/>
    <property type="match status" value="1"/>
</dbReference>
<dbReference type="Pfam" id="PF16209">
    <property type="entry name" value="PhoLip_ATPase_N"/>
    <property type="match status" value="1"/>
</dbReference>
<feature type="binding site" evidence="22">
    <location>
        <position position="1165"/>
    </location>
    <ligand>
        <name>Mg(2+)</name>
        <dbReference type="ChEBI" id="CHEBI:18420"/>
    </ligand>
</feature>
<evidence type="ECO:0000256" key="4">
    <source>
        <dbReference type="ARBA" id="ARBA00022448"/>
    </source>
</evidence>
<keyword evidence="28" id="KW-1185">Reference proteome</keyword>
<feature type="binding site" evidence="21">
    <location>
        <position position="711"/>
    </location>
    <ligand>
        <name>ATP</name>
        <dbReference type="ChEBI" id="CHEBI:30616"/>
    </ligand>
</feature>
<feature type="domain" description="P-type ATPase N-terminal" evidence="25">
    <location>
        <begin position="204"/>
        <end position="254"/>
    </location>
</feature>
<feature type="binding site" evidence="21">
    <location>
        <position position="709"/>
    </location>
    <ligand>
        <name>ATP</name>
        <dbReference type="ChEBI" id="CHEBI:30616"/>
    </ligand>
</feature>
<keyword evidence="12 23" id="KW-1133">Transmembrane helix</keyword>
<sequence length="1556" mass="177036">MVSHTNISPFDDDIGKKLYDISLDDDNESEFNSSTKKTNNFNLSGNTEHTKPEGLFAESKINLQTDFFSDIDEDDDSFTRQVKTPKEHQHARFVDEFEDDRQFLQHNETDNKPSQGVKRLRFGTRRHKDGKPKVGRAKTLKWAKSHFNNPFESSGVASHDDEAFNTTDDLSGESKNRAHEKRSIFFHAELPPELLNEEGKPLVMYPRNKIRTTKYTPLSFIPKNLAFQFNNIANVYFLTMVILGAFSIFGVTDPGLAAVPLIVIIIITMIKDGFEDSKRTILDAKVNNTPTYILMGIENYNVSDENISAWRRFKKMCTRLTLRSYKFMYQRLTKKGKAELLREKHKQQLKQMNDGFQYTSNGRNTMEFRPSMDEENRRSIHLNETELAKFGTLVDPSIPSLDDPSIRFKKSCWKDIKVGDIIRIHADDEIPADVILLSTSDPDGACYVETKNLDGETNLKVKQSLKCSHTIRTSKDIAKGKFWVESEGPHPNLYSYQGTLKWYQRKNLYSDMSDDDEYINNDLSTGPGLPPMNGYTLRQESCNVNNMLLRGCTLRNTKWAMGVVVYTGEDTKIMLNSGITPTKKSRISKELNWAVIINFIFLFVLCLISAICNGVYYGETGTSRNYFEFGSIGGNPWKNGIISFFVAVILFQSLVPISLYISVEIIKTAQAAFIHNDILLYYPKLDYRCTPKSWNISDDLGQIEYIFSDKTGTLTQNVMEFKKCTINGKKYGRAYTEALQGLRKRQGIDVEKEAIVELDLIKKDSQEMFDLLPKLGQNSQFFKDEITFIAKDFVKDLLNASGDYQRDCNEHFMLALALCHTVLSEPSKTVEGKLDYKAQSPDEAALVATARDMGFTFLQRTKTGVIVEVQGVEKEFEILNILEFNSTRKRMSCIVKIPGDENTQPKALLICKGADSIIYSRLSKVNNDPALLENTAKDLEDFATEGLRTLCIAQREIDWNDYLDWNKKNEQAMNSLNDRDAAMESVAEEIERELVLLGGTAIEDRLQDGVPDSIAILAEAGIKLWVLTGDKVETAINIGFSCNLLGNDMELLVISTEETMSEDPNEYVDGLISKYLKDNFDMLGDREELAFAIKDHDVPKGDFGVVIDGAALKLVLSDPDTARKFLLLCKNCKAVLCCRVSPAQKAAVVKLVKETLDVITLAIGDGSNDVAMIQSADVGVGIAGEEGRQAVMCSDYAIGQFRFLTRLILVHGRWSYKRLAEMIPCFFYKNVIFSVALFWYGIFNDFDGSYLFEYTYLTFYNLAFTSLPVIFLGILDQDVNDVVSLLVPQLYRSGILRLEWNMRKFWFYMLDGLYQSAICFFFPYMVFKENGLVSQNGLGLASRYFVGVPVTGISVCACNLYVLLHQYRWDWFTTFWVFISNIVFFGWTGIWSSFVKAGEFYKSGSRVFGSPSFWGVLFVGILFCLLPRFLFDVMKKMFFPSDVDIIRECWKKGEFKMYPEGYDPTDPNRKKIVKFMPDLDDNEGLERDVDLFEETTRVDNDKKKFSTNTIKSHFRHLSETVPIINGRQSSVISSPVLESGNNFDSLTKNGIQLDEF</sequence>
<dbReference type="PROSITE" id="PS00154">
    <property type="entry name" value="ATPASE_E1_E2"/>
    <property type="match status" value="1"/>
</dbReference>
<evidence type="ECO:0000256" key="23">
    <source>
        <dbReference type="RuleBase" id="RU362033"/>
    </source>
</evidence>
<dbReference type="Proteomes" id="UP000183365">
    <property type="component" value="Unassembled WGS sequence"/>
</dbReference>
<dbReference type="InterPro" id="IPR023299">
    <property type="entry name" value="ATPase_P-typ_cyto_dom_N"/>
</dbReference>
<keyword evidence="6 23" id="KW-0812">Transmembrane</keyword>
<evidence type="ECO:0000256" key="16">
    <source>
        <dbReference type="ARBA" id="ARBA00049128"/>
    </source>
</evidence>
<dbReference type="SUPFAM" id="SSF81660">
    <property type="entry name" value="Metal cation-transporting ATPase, ATP-binding domain N"/>
    <property type="match status" value="1"/>
</dbReference>
<dbReference type="GO" id="GO:0007163">
    <property type="term" value="P:establishment or maintenance of cell polarity"/>
    <property type="evidence" value="ECO:0007669"/>
    <property type="project" value="UniProtKB-ARBA"/>
</dbReference>
<dbReference type="SUPFAM" id="SSF81665">
    <property type="entry name" value="Calcium ATPase, transmembrane domain M"/>
    <property type="match status" value="1"/>
</dbReference>
<evidence type="ECO:0000256" key="6">
    <source>
        <dbReference type="ARBA" id="ARBA00022692"/>
    </source>
</evidence>
<accession>A0A1L0CNM1</accession>
<dbReference type="SFLD" id="SFLDF00027">
    <property type="entry name" value="p-type_atpase"/>
    <property type="match status" value="1"/>
</dbReference>
<keyword evidence="4" id="KW-0813">Transport</keyword>
<dbReference type="InterPro" id="IPR023298">
    <property type="entry name" value="ATPase_P-typ_TM_dom_sf"/>
</dbReference>
<evidence type="ECO:0000256" key="5">
    <source>
        <dbReference type="ARBA" id="ARBA00022475"/>
    </source>
</evidence>
<feature type="transmembrane region" description="Helical" evidence="23">
    <location>
        <begin position="1344"/>
        <end position="1364"/>
    </location>
</feature>
<dbReference type="Pfam" id="PF16212">
    <property type="entry name" value="PhoLip_ATPase_C"/>
    <property type="match status" value="1"/>
</dbReference>
<feature type="transmembrane region" description="Helical" evidence="23">
    <location>
        <begin position="1412"/>
        <end position="1431"/>
    </location>
</feature>
<dbReference type="GO" id="GO:0140346">
    <property type="term" value="F:phosphatidylserine flippase activity"/>
    <property type="evidence" value="ECO:0007669"/>
    <property type="project" value="UniProtKB-ARBA"/>
</dbReference>
<protein>
    <recommendedName>
        <fullName evidence="23">Phospholipid-transporting ATPase</fullName>
        <ecNumber evidence="23">7.6.2.1</ecNumber>
    </recommendedName>
</protein>
<comment type="similarity">
    <text evidence="3 23">Belongs to the cation transport ATPase (P-type) (TC 3.A.3) family. Type IV subfamily.</text>
</comment>
<dbReference type="Gene3D" id="2.70.150.10">
    <property type="entry name" value="Calcium-transporting ATPase, cytoplasmic transduction domain A"/>
    <property type="match status" value="2"/>
</dbReference>
<evidence type="ECO:0000256" key="10">
    <source>
        <dbReference type="ARBA" id="ARBA00022842"/>
    </source>
</evidence>
<dbReference type="NCBIfam" id="TIGR01652">
    <property type="entry name" value="ATPase-Plipid"/>
    <property type="match status" value="1"/>
</dbReference>
<evidence type="ECO:0000259" key="26">
    <source>
        <dbReference type="Pfam" id="PF16212"/>
    </source>
</evidence>
<comment type="catalytic activity">
    <reaction evidence="17">
        <text>a beta-D-glucosyl-(1&lt;-&gt;1')-N-acylsphing-4-enine(out) + ATP + H2O = a beta-D-glucosyl-(1&lt;-&gt;1')-N-acylsphing-4-enine(in) + ADP + phosphate + H(+)</text>
        <dbReference type="Rhea" id="RHEA:66036"/>
        <dbReference type="ChEBI" id="CHEBI:15377"/>
        <dbReference type="ChEBI" id="CHEBI:15378"/>
        <dbReference type="ChEBI" id="CHEBI:22801"/>
        <dbReference type="ChEBI" id="CHEBI:30616"/>
        <dbReference type="ChEBI" id="CHEBI:43474"/>
        <dbReference type="ChEBI" id="CHEBI:456216"/>
    </reaction>
    <physiologicalReaction direction="left-to-right" evidence="17">
        <dbReference type="Rhea" id="RHEA:66037"/>
    </physiologicalReaction>
</comment>
<dbReference type="Gene3D" id="3.40.50.1000">
    <property type="entry name" value="HAD superfamily/HAD-like"/>
    <property type="match status" value="2"/>
</dbReference>
<feature type="active site" description="4-aspartylphosphate intermediate" evidence="20">
    <location>
        <position position="709"/>
    </location>
</feature>
<dbReference type="InterPro" id="IPR018303">
    <property type="entry name" value="ATPase_P-typ_P_site"/>
</dbReference>
<dbReference type="InterPro" id="IPR006539">
    <property type="entry name" value="P-type_ATPase_IV"/>
</dbReference>
<keyword evidence="8 21" id="KW-0547">Nucleotide-binding</keyword>
<evidence type="ECO:0000259" key="25">
    <source>
        <dbReference type="Pfam" id="PF16209"/>
    </source>
</evidence>
<dbReference type="GO" id="GO:0070867">
    <property type="term" value="C:mating projection tip membrane"/>
    <property type="evidence" value="ECO:0007669"/>
    <property type="project" value="UniProtKB-ARBA"/>
</dbReference>
<evidence type="ECO:0000256" key="2">
    <source>
        <dbReference type="ARBA" id="ARBA00004651"/>
    </source>
</evidence>
<feature type="binding site" evidence="22">
    <location>
        <position position="711"/>
    </location>
    <ligand>
        <name>Mg(2+)</name>
        <dbReference type="ChEBI" id="CHEBI:18420"/>
    </ligand>
</feature>
<dbReference type="SUPFAM" id="SSF56784">
    <property type="entry name" value="HAD-like"/>
    <property type="match status" value="1"/>
</dbReference>
<dbReference type="EC" id="7.6.2.1" evidence="23"/>
<dbReference type="GO" id="GO:1990531">
    <property type="term" value="C:phospholipid-translocating ATPase complex"/>
    <property type="evidence" value="ECO:0007669"/>
    <property type="project" value="UniProtKB-ARBA"/>
</dbReference>
<evidence type="ECO:0000313" key="28">
    <source>
        <dbReference type="Proteomes" id="UP000183365"/>
    </source>
</evidence>
<feature type="binding site" evidence="21">
    <location>
        <position position="1169"/>
    </location>
    <ligand>
        <name>ATP</name>
        <dbReference type="ChEBI" id="CHEBI:30616"/>
    </ligand>
</feature>
<dbReference type="GO" id="GO:0090556">
    <property type="term" value="F:phosphatidylserine floppase activity"/>
    <property type="evidence" value="ECO:0007669"/>
    <property type="project" value="RHEA"/>
</dbReference>
<evidence type="ECO:0000256" key="12">
    <source>
        <dbReference type="ARBA" id="ARBA00022989"/>
    </source>
</evidence>
<feature type="binding site" evidence="22">
    <location>
        <position position="709"/>
    </location>
    <ligand>
        <name>Mg(2+)</name>
        <dbReference type="ChEBI" id="CHEBI:18420"/>
    </ligand>
</feature>
<proteinExistence type="inferred from homology"/>
<comment type="catalytic activity">
    <reaction evidence="19">
        <text>a 1,2-diacyl-sn-glycero-3-phosphocholine(out) + ATP + H2O = a 1,2-diacyl-sn-glycero-3-phosphocholine(in) + ADP + phosphate + H(+)</text>
        <dbReference type="Rhea" id="RHEA:38583"/>
        <dbReference type="ChEBI" id="CHEBI:15377"/>
        <dbReference type="ChEBI" id="CHEBI:15378"/>
        <dbReference type="ChEBI" id="CHEBI:30616"/>
        <dbReference type="ChEBI" id="CHEBI:43474"/>
        <dbReference type="ChEBI" id="CHEBI:57643"/>
        <dbReference type="ChEBI" id="CHEBI:456216"/>
    </reaction>
    <physiologicalReaction direction="left-to-right" evidence="19">
        <dbReference type="Rhea" id="RHEA:38584"/>
    </physiologicalReaction>
</comment>
<keyword evidence="14 23" id="KW-0472">Membrane</keyword>
<evidence type="ECO:0000256" key="22">
    <source>
        <dbReference type="PIRSR" id="PIRSR606539-3"/>
    </source>
</evidence>
<dbReference type="InterPro" id="IPR008250">
    <property type="entry name" value="ATPase_P-typ_transduc_dom_A_sf"/>
</dbReference>
<dbReference type="FunFam" id="3.40.50.1000:FF:000108">
    <property type="entry name" value="Phospholipid-transporting ATPase"/>
    <property type="match status" value="1"/>
</dbReference>
<dbReference type="InterPro" id="IPR036412">
    <property type="entry name" value="HAD-like_sf"/>
</dbReference>
<dbReference type="InterPro" id="IPR023214">
    <property type="entry name" value="HAD_sf"/>
</dbReference>
<dbReference type="PANTHER" id="PTHR24092:SF180">
    <property type="entry name" value="PHOSPHOLIPID-TRANSPORTING ATPASE DNF1-RELATED"/>
    <property type="match status" value="1"/>
</dbReference>
<keyword evidence="5" id="KW-1003">Cell membrane</keyword>
<feature type="binding site" evidence="21">
    <location>
        <position position="1145"/>
    </location>
    <ligand>
        <name>ATP</name>
        <dbReference type="ChEBI" id="CHEBI:30616"/>
    </ligand>
</feature>
<gene>
    <name evidence="27" type="ORF">HGUI_02257</name>
</gene>
<feature type="binding site" evidence="22">
    <location>
        <position position="1169"/>
    </location>
    <ligand>
        <name>Mg(2+)</name>
        <dbReference type="ChEBI" id="CHEBI:18420"/>
    </ligand>
</feature>
<feature type="binding site" evidence="21">
    <location>
        <position position="1029"/>
    </location>
    <ligand>
        <name>ATP</name>
        <dbReference type="ChEBI" id="CHEBI:30616"/>
    </ligand>
</feature>
<dbReference type="Gene3D" id="1.20.1110.10">
    <property type="entry name" value="Calcium-transporting ATPase, transmembrane domain"/>
    <property type="match status" value="1"/>
</dbReference>
<keyword evidence="9 21" id="KW-0067">ATP-binding</keyword>
<dbReference type="GO" id="GO:0090554">
    <property type="term" value="F:phosphatidylcholine floppase activity"/>
    <property type="evidence" value="ECO:0007669"/>
    <property type="project" value="RHEA"/>
</dbReference>
<evidence type="ECO:0000256" key="20">
    <source>
        <dbReference type="PIRSR" id="PIRSR606539-1"/>
    </source>
</evidence>
<feature type="binding site" evidence="21">
    <location>
        <position position="948"/>
    </location>
    <ligand>
        <name>ATP</name>
        <dbReference type="ChEBI" id="CHEBI:30616"/>
    </ligand>
</feature>
<evidence type="ECO:0000256" key="1">
    <source>
        <dbReference type="ARBA" id="ARBA00001946"/>
    </source>
</evidence>
<dbReference type="GO" id="GO:0005524">
    <property type="term" value="F:ATP binding"/>
    <property type="evidence" value="ECO:0007669"/>
    <property type="project" value="UniProtKB-UniRule"/>
</dbReference>
<evidence type="ECO:0000256" key="15">
    <source>
        <dbReference type="ARBA" id="ARBA00034036"/>
    </source>
</evidence>
<keyword evidence="11 23" id="KW-1278">Translocase</keyword>
<feature type="binding site" evidence="21">
    <location>
        <position position="1030"/>
    </location>
    <ligand>
        <name>ATP</name>
        <dbReference type="ChEBI" id="CHEBI:30616"/>
    </ligand>
</feature>
<evidence type="ECO:0000256" key="21">
    <source>
        <dbReference type="PIRSR" id="PIRSR606539-2"/>
    </source>
</evidence>
<feature type="binding site" evidence="21">
    <location>
        <position position="912"/>
    </location>
    <ligand>
        <name>ATP</name>
        <dbReference type="ChEBI" id="CHEBI:30616"/>
    </ligand>
</feature>
<feature type="binding site" evidence="21">
    <location>
        <position position="710"/>
    </location>
    <ligand>
        <name>ATP</name>
        <dbReference type="ChEBI" id="CHEBI:30616"/>
    </ligand>
</feature>
<comment type="subcellular location">
    <subcellularLocation>
        <location evidence="2">Cell membrane</location>
        <topology evidence="2">Multi-pass membrane protein</topology>
    </subcellularLocation>
    <subcellularLocation>
        <location evidence="23">Membrane</location>
        <topology evidence="23">Multi-pass membrane protein</topology>
    </subcellularLocation>
</comment>
<feature type="transmembrane region" description="Helical" evidence="23">
    <location>
        <begin position="1305"/>
        <end position="1324"/>
    </location>
</feature>
<comment type="catalytic activity">
    <reaction evidence="18">
        <text>a 1,2-diacyl-sn-glycero-3-phospho-L-serine(out) + ATP + H2O = a 1,2-diacyl-sn-glycero-3-phospho-L-serine(in) + ADP + phosphate + H(+)</text>
        <dbReference type="Rhea" id="RHEA:38567"/>
        <dbReference type="ChEBI" id="CHEBI:15377"/>
        <dbReference type="ChEBI" id="CHEBI:15378"/>
        <dbReference type="ChEBI" id="CHEBI:30616"/>
        <dbReference type="ChEBI" id="CHEBI:43474"/>
        <dbReference type="ChEBI" id="CHEBI:57262"/>
        <dbReference type="ChEBI" id="CHEBI:456216"/>
    </reaction>
    <physiologicalReaction direction="left-to-right" evidence="18">
        <dbReference type="Rhea" id="RHEA:38568"/>
    </physiologicalReaction>
</comment>
<feature type="binding site" evidence="21">
    <location>
        <position position="1028"/>
    </location>
    <ligand>
        <name>ATP</name>
        <dbReference type="ChEBI" id="CHEBI:30616"/>
    </ligand>
</feature>